<dbReference type="GO" id="GO:0004316">
    <property type="term" value="F:3-oxoacyl-[acyl-carrier-protein] reductase (NADPH) activity"/>
    <property type="evidence" value="ECO:0007669"/>
    <property type="project" value="UniProtKB-EC"/>
</dbReference>
<dbReference type="GeneID" id="97182343"/>
<dbReference type="Gene3D" id="3.40.50.720">
    <property type="entry name" value="NAD(P)-binding Rossmann-like Domain"/>
    <property type="match status" value="1"/>
</dbReference>
<dbReference type="SUPFAM" id="SSF51735">
    <property type="entry name" value="NAD(P)-binding Rossmann-fold domains"/>
    <property type="match status" value="1"/>
</dbReference>
<dbReference type="AlphaFoldDB" id="A0A2X2JIJ1"/>
<dbReference type="EC" id="1.1.1.100" evidence="2"/>
<comment type="similarity">
    <text evidence="1">Belongs to the short-chain dehydrogenases/reductases (SDR) family.</text>
</comment>
<name>A0A2X2JIJ1_SPHMU</name>
<dbReference type="InterPro" id="IPR002347">
    <property type="entry name" value="SDR_fam"/>
</dbReference>
<evidence type="ECO:0000313" key="2">
    <source>
        <dbReference type="EMBL" id="SPZ91821.1"/>
    </source>
</evidence>
<dbReference type="InterPro" id="IPR050259">
    <property type="entry name" value="SDR"/>
</dbReference>
<dbReference type="CDD" id="cd05344">
    <property type="entry name" value="BKR_like_SDR_like"/>
    <property type="match status" value="1"/>
</dbReference>
<dbReference type="Proteomes" id="UP000251241">
    <property type="component" value="Unassembled WGS sequence"/>
</dbReference>
<accession>A0A2X2JIJ1</accession>
<dbReference type="InterPro" id="IPR036291">
    <property type="entry name" value="NAD(P)-bd_dom_sf"/>
</dbReference>
<proteinExistence type="inferred from homology"/>
<dbReference type="PRINTS" id="PR00081">
    <property type="entry name" value="GDHRDH"/>
</dbReference>
<gene>
    <name evidence="2" type="primary">fabG_5</name>
    <name evidence="2" type="ORF">NCTC11343_03864</name>
</gene>
<evidence type="ECO:0000256" key="1">
    <source>
        <dbReference type="ARBA" id="ARBA00006484"/>
    </source>
</evidence>
<dbReference type="PANTHER" id="PTHR42879">
    <property type="entry name" value="3-OXOACYL-(ACYL-CARRIER-PROTEIN) REDUCTASE"/>
    <property type="match status" value="1"/>
</dbReference>
<reference evidence="2 3" key="1">
    <citation type="submission" date="2018-06" db="EMBL/GenBank/DDBJ databases">
        <authorList>
            <consortium name="Pathogen Informatics"/>
            <person name="Doyle S."/>
        </authorList>
    </citation>
    <scope>NUCLEOTIDE SEQUENCE [LARGE SCALE GENOMIC DNA]</scope>
    <source>
        <strain evidence="2 3">NCTC11343</strain>
    </source>
</reference>
<dbReference type="Pfam" id="PF13561">
    <property type="entry name" value="adh_short_C2"/>
    <property type="match status" value="1"/>
</dbReference>
<organism evidence="2 3">
    <name type="scientific">Sphingobacterium multivorum</name>
    <dbReference type="NCBI Taxonomy" id="28454"/>
    <lineage>
        <taxon>Bacteria</taxon>
        <taxon>Pseudomonadati</taxon>
        <taxon>Bacteroidota</taxon>
        <taxon>Sphingobacteriia</taxon>
        <taxon>Sphingobacteriales</taxon>
        <taxon>Sphingobacteriaceae</taxon>
        <taxon>Sphingobacterium</taxon>
    </lineage>
</organism>
<sequence length="261" mass="28524">MEINLNGKKALIGASSAGIGAGIAQVLASCGVSVTLASRQEEKLQRTCEGLDTSKGQVHQYIVVDYNDHEAYKKQITHYFESNKVDILINNSNGPQAGTIDQKNLADYQHAFELLFQNHCYTTSCALPYMLANRYGRIINVSSSTVKEPVSNLVLSNTIRTALLSWSKSLATDVAKEGVTVNSILTGLFDTDRIQSLTNLDAQRMGISYEEALQLRLKQVPAQRLGKSEEYGYLVAFLCSEYASYLTGANIPLDGGMLKGL</sequence>
<keyword evidence="2" id="KW-0560">Oxidoreductase</keyword>
<protein>
    <submittedName>
        <fullName evidence="2">3-oxoacyl-[acyl-carrier-protein] reductase FabG</fullName>
        <ecNumber evidence="2">1.1.1.100</ecNumber>
    </submittedName>
</protein>
<dbReference type="RefSeq" id="WP_112375538.1">
    <property type="nucleotide sequence ID" value="NZ_CP069793.1"/>
</dbReference>
<dbReference type="PANTHER" id="PTHR42879:SF6">
    <property type="entry name" value="NADPH-DEPENDENT REDUCTASE BACG"/>
    <property type="match status" value="1"/>
</dbReference>
<dbReference type="EMBL" id="UAUU01000011">
    <property type="protein sequence ID" value="SPZ91821.1"/>
    <property type="molecule type" value="Genomic_DNA"/>
</dbReference>
<evidence type="ECO:0000313" key="3">
    <source>
        <dbReference type="Proteomes" id="UP000251241"/>
    </source>
</evidence>